<reference evidence="1 2" key="1">
    <citation type="submission" date="2022-01" db="EMBL/GenBank/DDBJ databases">
        <title>A high-quality chromosome-level genome assembly of rohu carp, Labeo rohita.</title>
        <authorList>
            <person name="Arick M.A. II"/>
            <person name="Hsu C.-Y."/>
            <person name="Magbanua Z."/>
            <person name="Pechanova O."/>
            <person name="Grover C."/>
            <person name="Miller E."/>
            <person name="Thrash A."/>
            <person name="Ezzel L."/>
            <person name="Alam S."/>
            <person name="Benzie J."/>
            <person name="Hamilton M."/>
            <person name="Karsi A."/>
            <person name="Lawrence M.L."/>
            <person name="Peterson D.G."/>
        </authorList>
    </citation>
    <scope>NUCLEOTIDE SEQUENCE [LARGE SCALE GENOMIC DNA]</scope>
    <source>
        <strain evidence="2">BAU-BD-2019</strain>
        <tissue evidence="1">Blood</tissue>
    </source>
</reference>
<dbReference type="EMBL" id="JACTAM010002631">
    <property type="protein sequence ID" value="KAI2644114.1"/>
    <property type="molecule type" value="Genomic_DNA"/>
</dbReference>
<protein>
    <submittedName>
        <fullName evidence="1">Insertion element IS136 uncharacterized 16.9 kDa protein</fullName>
    </submittedName>
</protein>
<gene>
    <name evidence="1" type="ORF">H4Q32_028944</name>
</gene>
<sequence length="204" mass="23043">MTQMTIVIKDYVVADFAKELQFLRAGASYIDIPQCVVDALEQLSEVVSNYLSQSIVPPLLDNVAVAEWSGNVGRPRLKIQKETLQDLLSMHLPLAPLAEVHGISRSTLYRRMKEESLSVRSSYSDISDHELDQKVRSIKTRMPHAGYRLIKGSLQAMGHRVTWRRVKMSLQRVDGAGVLSRMVQLSCIARRTHILFLLLCLLSI</sequence>
<evidence type="ECO:0000313" key="1">
    <source>
        <dbReference type="EMBL" id="KAI2644114.1"/>
    </source>
</evidence>
<dbReference type="PANTHER" id="PTHR46791:SF11">
    <property type="entry name" value="INTEGRASE CATALYTIC DOMAIN-CONTAINING PROTEIN"/>
    <property type="match status" value="1"/>
</dbReference>
<dbReference type="PANTHER" id="PTHR46791">
    <property type="entry name" value="EXPRESSED PROTEIN"/>
    <property type="match status" value="1"/>
</dbReference>
<organism evidence="1 2">
    <name type="scientific">Labeo rohita</name>
    <name type="common">Indian major carp</name>
    <name type="synonym">Cyprinus rohita</name>
    <dbReference type="NCBI Taxonomy" id="84645"/>
    <lineage>
        <taxon>Eukaryota</taxon>
        <taxon>Metazoa</taxon>
        <taxon>Chordata</taxon>
        <taxon>Craniata</taxon>
        <taxon>Vertebrata</taxon>
        <taxon>Euteleostomi</taxon>
        <taxon>Actinopterygii</taxon>
        <taxon>Neopterygii</taxon>
        <taxon>Teleostei</taxon>
        <taxon>Ostariophysi</taxon>
        <taxon>Cypriniformes</taxon>
        <taxon>Cyprinidae</taxon>
        <taxon>Labeoninae</taxon>
        <taxon>Labeonini</taxon>
        <taxon>Labeo</taxon>
    </lineage>
</organism>
<evidence type="ECO:0000313" key="2">
    <source>
        <dbReference type="Proteomes" id="UP000830375"/>
    </source>
</evidence>
<comment type="caution">
    <text evidence="1">The sequence shown here is derived from an EMBL/GenBank/DDBJ whole genome shotgun (WGS) entry which is preliminary data.</text>
</comment>
<accession>A0ABQ8L1B9</accession>
<dbReference type="Proteomes" id="UP000830375">
    <property type="component" value="Unassembled WGS sequence"/>
</dbReference>
<proteinExistence type="predicted"/>
<name>A0ABQ8L1B9_LABRO</name>
<keyword evidence="2" id="KW-1185">Reference proteome</keyword>